<keyword evidence="4" id="KW-0560">Oxidoreductase</keyword>
<comment type="caution">
    <text evidence="8">The sequence shown here is derived from an EMBL/GenBank/DDBJ whole genome shotgun (WGS) entry which is preliminary data.</text>
</comment>
<keyword evidence="6" id="KW-0503">Monooxygenase</keyword>
<feature type="transmembrane region" description="Helical" evidence="7">
    <location>
        <begin position="6"/>
        <end position="29"/>
    </location>
</feature>
<evidence type="ECO:0000313" key="8">
    <source>
        <dbReference type="EMBL" id="GBM49886.1"/>
    </source>
</evidence>
<keyword evidence="2" id="KW-0349">Heme</keyword>
<evidence type="ECO:0000313" key="9">
    <source>
        <dbReference type="Proteomes" id="UP000499080"/>
    </source>
</evidence>
<evidence type="ECO:0000256" key="4">
    <source>
        <dbReference type="ARBA" id="ARBA00023002"/>
    </source>
</evidence>
<accession>A0A4Y2GAR4</accession>
<gene>
    <name evidence="8" type="ORF">AVEN_92153_1</name>
</gene>
<keyword evidence="7" id="KW-1133">Transmembrane helix</keyword>
<dbReference type="GO" id="GO:0020037">
    <property type="term" value="F:heme binding"/>
    <property type="evidence" value="ECO:0007669"/>
    <property type="project" value="InterPro"/>
</dbReference>
<evidence type="ECO:0000256" key="7">
    <source>
        <dbReference type="SAM" id="Phobius"/>
    </source>
</evidence>
<dbReference type="EMBL" id="BGPR01001275">
    <property type="protein sequence ID" value="GBM49886.1"/>
    <property type="molecule type" value="Genomic_DNA"/>
</dbReference>
<dbReference type="OrthoDB" id="6436145at2759"/>
<evidence type="ECO:0000256" key="3">
    <source>
        <dbReference type="ARBA" id="ARBA00022723"/>
    </source>
</evidence>
<keyword evidence="9" id="KW-1185">Reference proteome</keyword>
<proteinExistence type="inferred from homology"/>
<dbReference type="SUPFAM" id="SSF48264">
    <property type="entry name" value="Cytochrome P450"/>
    <property type="match status" value="1"/>
</dbReference>
<keyword evidence="7" id="KW-0472">Membrane</keyword>
<name>A0A4Y2GAR4_ARAVE</name>
<sequence>MLDTDFFFGPILGAVLVVLSTVLFYWYSIQNHDFWEKKKIPHAKPLPFVGTLLSYVRKPIHEVDMERYKKFGRIFGMGQTLFSPLFHSGHPPKCPLDRIFTVKCEFGRKYVPRFSATDCEPSYPNCVLFWDTSVQSSLVTQKYHKPHED</sequence>
<evidence type="ECO:0000256" key="6">
    <source>
        <dbReference type="ARBA" id="ARBA00023033"/>
    </source>
</evidence>
<organism evidence="8 9">
    <name type="scientific">Araneus ventricosus</name>
    <name type="common">Orbweaver spider</name>
    <name type="synonym">Epeira ventricosa</name>
    <dbReference type="NCBI Taxonomy" id="182803"/>
    <lineage>
        <taxon>Eukaryota</taxon>
        <taxon>Metazoa</taxon>
        <taxon>Ecdysozoa</taxon>
        <taxon>Arthropoda</taxon>
        <taxon>Chelicerata</taxon>
        <taxon>Arachnida</taxon>
        <taxon>Araneae</taxon>
        <taxon>Araneomorphae</taxon>
        <taxon>Entelegynae</taxon>
        <taxon>Araneoidea</taxon>
        <taxon>Araneidae</taxon>
        <taxon>Araneus</taxon>
    </lineage>
</organism>
<dbReference type="GO" id="GO:0005506">
    <property type="term" value="F:iron ion binding"/>
    <property type="evidence" value="ECO:0007669"/>
    <property type="project" value="InterPro"/>
</dbReference>
<dbReference type="PANTHER" id="PTHR24302">
    <property type="entry name" value="CYTOCHROME P450 FAMILY 3"/>
    <property type="match status" value="1"/>
</dbReference>
<keyword evidence="5" id="KW-0408">Iron</keyword>
<dbReference type="Gene3D" id="1.10.630.10">
    <property type="entry name" value="Cytochrome P450"/>
    <property type="match status" value="1"/>
</dbReference>
<dbReference type="InterPro" id="IPR036396">
    <property type="entry name" value="Cyt_P450_sf"/>
</dbReference>
<protein>
    <submittedName>
        <fullName evidence="8">Uncharacterized protein</fullName>
    </submittedName>
</protein>
<keyword evidence="7" id="KW-0812">Transmembrane</keyword>
<evidence type="ECO:0000256" key="2">
    <source>
        <dbReference type="ARBA" id="ARBA00022617"/>
    </source>
</evidence>
<evidence type="ECO:0000256" key="5">
    <source>
        <dbReference type="ARBA" id="ARBA00023004"/>
    </source>
</evidence>
<evidence type="ECO:0000256" key="1">
    <source>
        <dbReference type="ARBA" id="ARBA00010617"/>
    </source>
</evidence>
<dbReference type="AlphaFoldDB" id="A0A4Y2GAR4"/>
<dbReference type="GO" id="GO:0016705">
    <property type="term" value="F:oxidoreductase activity, acting on paired donors, with incorporation or reduction of molecular oxygen"/>
    <property type="evidence" value="ECO:0007669"/>
    <property type="project" value="InterPro"/>
</dbReference>
<comment type="similarity">
    <text evidence="1">Belongs to the cytochrome P450 family.</text>
</comment>
<dbReference type="GO" id="GO:0008395">
    <property type="term" value="F:steroid hydroxylase activity"/>
    <property type="evidence" value="ECO:0007669"/>
    <property type="project" value="TreeGrafter"/>
</dbReference>
<dbReference type="InterPro" id="IPR050705">
    <property type="entry name" value="Cytochrome_P450_3A"/>
</dbReference>
<dbReference type="Proteomes" id="UP000499080">
    <property type="component" value="Unassembled WGS sequence"/>
</dbReference>
<reference evidence="8 9" key="1">
    <citation type="journal article" date="2019" name="Sci. Rep.">
        <title>Orb-weaving spider Araneus ventricosus genome elucidates the spidroin gene catalogue.</title>
        <authorList>
            <person name="Kono N."/>
            <person name="Nakamura H."/>
            <person name="Ohtoshi R."/>
            <person name="Moran D.A.P."/>
            <person name="Shinohara A."/>
            <person name="Yoshida Y."/>
            <person name="Fujiwara M."/>
            <person name="Mori M."/>
            <person name="Tomita M."/>
            <person name="Arakawa K."/>
        </authorList>
    </citation>
    <scope>NUCLEOTIDE SEQUENCE [LARGE SCALE GENOMIC DNA]</scope>
</reference>
<dbReference type="PANTHER" id="PTHR24302:SF15">
    <property type="entry name" value="FATTY-ACID PEROXYGENASE"/>
    <property type="match status" value="1"/>
</dbReference>
<keyword evidence="3" id="KW-0479">Metal-binding</keyword>